<keyword evidence="3" id="KW-1185">Reference proteome</keyword>
<gene>
    <name evidence="2" type="ORF">PR018_03555</name>
</gene>
<dbReference type="InterPro" id="IPR052716">
    <property type="entry name" value="MOSC_domain"/>
</dbReference>
<dbReference type="PANTHER" id="PTHR36930:SF1">
    <property type="entry name" value="MOSC DOMAIN-CONTAINING PROTEIN"/>
    <property type="match status" value="1"/>
</dbReference>
<evidence type="ECO:0000313" key="2">
    <source>
        <dbReference type="EMBL" id="WFS23611.1"/>
    </source>
</evidence>
<name>A0ABY8IIT3_9HYPH</name>
<dbReference type="InterPro" id="IPR005302">
    <property type="entry name" value="MoCF_Sase_C"/>
</dbReference>
<reference evidence="2" key="1">
    <citation type="journal article" date="2019" name="Phytopathology">
        <title>A Novel Group of Rhizobium tumorigenes-Like Agrobacteria Associated with Crown Gall Disease of Rhododendron and Blueberry.</title>
        <authorList>
            <person name="Kuzmanovic N."/>
            <person name="Behrens P."/>
            <person name="Idczak E."/>
            <person name="Wagner S."/>
            <person name="Gotz M."/>
            <person name="Sproer C."/>
            <person name="Bunk B."/>
            <person name="Overmann J."/>
            <person name="Smalla K."/>
        </authorList>
    </citation>
    <scope>NUCLEOTIDE SEQUENCE</scope>
    <source>
        <strain evidence="2">Rho-6.2</strain>
    </source>
</reference>
<evidence type="ECO:0000313" key="3">
    <source>
        <dbReference type="Proteomes" id="UP000318939"/>
    </source>
</evidence>
<dbReference type="EMBL" id="CP117267">
    <property type="protein sequence ID" value="WFS23611.1"/>
    <property type="molecule type" value="Genomic_DNA"/>
</dbReference>
<dbReference type="PANTHER" id="PTHR36930">
    <property type="entry name" value="METAL-SULFUR CLUSTER BIOSYNTHESIS PROTEINS YUAD-RELATED"/>
    <property type="match status" value="1"/>
</dbReference>
<dbReference type="SUPFAM" id="SSF50800">
    <property type="entry name" value="PK beta-barrel domain-like"/>
    <property type="match status" value="1"/>
</dbReference>
<dbReference type="PROSITE" id="PS51340">
    <property type="entry name" value="MOSC"/>
    <property type="match status" value="1"/>
</dbReference>
<dbReference type="InterPro" id="IPR011037">
    <property type="entry name" value="Pyrv_Knase-like_insert_dom_sf"/>
</dbReference>
<dbReference type="Pfam" id="PF03473">
    <property type="entry name" value="MOSC"/>
    <property type="match status" value="1"/>
</dbReference>
<dbReference type="Gene3D" id="2.40.33.20">
    <property type="entry name" value="PK beta-barrel domain-like"/>
    <property type="match status" value="1"/>
</dbReference>
<protein>
    <submittedName>
        <fullName evidence="2">MOSC domain-containing protein</fullName>
    </submittedName>
</protein>
<dbReference type="RefSeq" id="WP_142829843.1">
    <property type="nucleotide sequence ID" value="NZ_CP117267.1"/>
</dbReference>
<organism evidence="2 3">
    <name type="scientific">Rhizobium rhododendri</name>
    <dbReference type="NCBI Taxonomy" id="2506430"/>
    <lineage>
        <taxon>Bacteria</taxon>
        <taxon>Pseudomonadati</taxon>
        <taxon>Pseudomonadota</taxon>
        <taxon>Alphaproteobacteria</taxon>
        <taxon>Hyphomicrobiales</taxon>
        <taxon>Rhizobiaceae</taxon>
        <taxon>Rhizobium/Agrobacterium group</taxon>
        <taxon>Rhizobium</taxon>
    </lineage>
</organism>
<dbReference type="Proteomes" id="UP000318939">
    <property type="component" value="Chromosome"/>
</dbReference>
<proteinExistence type="predicted"/>
<reference evidence="2" key="2">
    <citation type="journal article" date="2023" name="MicrobiologyOpen">
        <title>Genomics of the tumorigenes clade of the family Rhizobiaceae and description of Rhizobium rhododendri sp. nov.</title>
        <authorList>
            <person name="Kuzmanovic N."/>
            <person name="diCenzo G.C."/>
            <person name="Bunk B."/>
            <person name="Sproeer C."/>
            <person name="Fruehling A."/>
            <person name="Neumann-Schaal M."/>
            <person name="Overmann J."/>
            <person name="Smalla K."/>
        </authorList>
    </citation>
    <scope>NUCLEOTIDE SEQUENCE</scope>
    <source>
        <strain evidence="2">Rho-6.2</strain>
    </source>
</reference>
<sequence length="179" mass="19465">MASVISVARDQVHQFSKAVVDRIEIVENLGVEGDAHAGVTVQHRSRVAVDPNQPNLRQVHLIERELLDELAGEGFELQPGDLGENILTEGISLLELPTDTILKIGPDVRLKVTGLRNPCAQIENFRTGLLKKVVYTGKDGNIVRKAGVMTIVLSGGRVQPGDQIAADLPPLPHRPLERV</sequence>
<feature type="domain" description="MOSC" evidence="1">
    <location>
        <begin position="18"/>
        <end position="167"/>
    </location>
</feature>
<accession>A0ABY8IIT3</accession>
<evidence type="ECO:0000259" key="1">
    <source>
        <dbReference type="PROSITE" id="PS51340"/>
    </source>
</evidence>